<dbReference type="InterPro" id="IPR036890">
    <property type="entry name" value="HATPase_C_sf"/>
</dbReference>
<dbReference type="InterPro" id="IPR003661">
    <property type="entry name" value="HisK_dim/P_dom"/>
</dbReference>
<keyword evidence="5" id="KW-0067">ATP-binding</keyword>
<keyword evidence="7" id="KW-0472">Membrane</keyword>
<dbReference type="InterPro" id="IPR036097">
    <property type="entry name" value="HisK_dim/P_sf"/>
</dbReference>
<dbReference type="Pfam" id="PF02518">
    <property type="entry name" value="HATPase_c"/>
    <property type="match status" value="1"/>
</dbReference>
<dbReference type="InterPro" id="IPR004358">
    <property type="entry name" value="Sig_transdc_His_kin-like_C"/>
</dbReference>
<evidence type="ECO:0000313" key="9">
    <source>
        <dbReference type="EMBL" id="VAW84260.1"/>
    </source>
</evidence>
<evidence type="ECO:0000259" key="8">
    <source>
        <dbReference type="PROSITE" id="PS50109"/>
    </source>
</evidence>
<dbReference type="InterPro" id="IPR003594">
    <property type="entry name" value="HATPase_dom"/>
</dbReference>
<keyword evidence="3" id="KW-0547">Nucleotide-binding</keyword>
<organism evidence="9">
    <name type="scientific">hydrothermal vent metagenome</name>
    <dbReference type="NCBI Taxonomy" id="652676"/>
    <lineage>
        <taxon>unclassified sequences</taxon>
        <taxon>metagenomes</taxon>
        <taxon>ecological metagenomes</taxon>
    </lineage>
</organism>
<evidence type="ECO:0000256" key="4">
    <source>
        <dbReference type="ARBA" id="ARBA00022777"/>
    </source>
</evidence>
<feature type="transmembrane region" description="Helical" evidence="7">
    <location>
        <begin position="53"/>
        <end position="81"/>
    </location>
</feature>
<dbReference type="SUPFAM" id="SSF55874">
    <property type="entry name" value="ATPase domain of HSP90 chaperone/DNA topoisomerase II/histidine kinase"/>
    <property type="match status" value="1"/>
</dbReference>
<dbReference type="PANTHER" id="PTHR43065:SF10">
    <property type="entry name" value="PEROXIDE STRESS-ACTIVATED HISTIDINE KINASE MAK3"/>
    <property type="match status" value="1"/>
</dbReference>
<name>A0A3B0Z5D6_9ZZZZ</name>
<keyword evidence="4" id="KW-0418">Kinase</keyword>
<evidence type="ECO:0000256" key="7">
    <source>
        <dbReference type="SAM" id="Phobius"/>
    </source>
</evidence>
<reference evidence="9" key="1">
    <citation type="submission" date="2018-06" db="EMBL/GenBank/DDBJ databases">
        <authorList>
            <person name="Zhirakovskaya E."/>
        </authorList>
    </citation>
    <scope>NUCLEOTIDE SEQUENCE</scope>
</reference>
<proteinExistence type="predicted"/>
<evidence type="ECO:0000256" key="1">
    <source>
        <dbReference type="ARBA" id="ARBA00022553"/>
    </source>
</evidence>
<sequence>MKKHLYSLTYVFFDFSPKVQWGIIILLLIAITIAHNSMQIPGMSLLMVVTQKLFFIPVILAGFISGALGGTMVAIVAAALYPHYLVPHLHSEYMLSIPVISNMVLLVVVGLTTGWLSDRIKEELERHRRTAKQRDQALQELTHSYERAKRSEQLAALGQMAAGIAHEVRNPLTSMQGAVELLKRSIDSNPERADTLLNRLEKEIARLDEITRHVLQYARPPKASLDPINPLELCNDVLETARPQAQSQGISLKLTQAYSANTQIRGDHAQLQQVILNLVLNALQFSNPHSTVSMNSSLDENNWYLIISNHGPAISEKDQQHIFEPFFTTHAEGTGLGLAIGARIVEAHNGTLTCQSADGVTRFTLTIARA</sequence>
<dbReference type="PROSITE" id="PS50109">
    <property type="entry name" value="HIS_KIN"/>
    <property type="match status" value="1"/>
</dbReference>
<dbReference type="InterPro" id="IPR025201">
    <property type="entry name" value="KdpD_TM"/>
</dbReference>
<dbReference type="GO" id="GO:0000155">
    <property type="term" value="F:phosphorelay sensor kinase activity"/>
    <property type="evidence" value="ECO:0007669"/>
    <property type="project" value="InterPro"/>
</dbReference>
<dbReference type="Pfam" id="PF00512">
    <property type="entry name" value="HisKA"/>
    <property type="match status" value="1"/>
</dbReference>
<dbReference type="SMART" id="SM00387">
    <property type="entry name" value="HATPase_c"/>
    <property type="match status" value="1"/>
</dbReference>
<keyword evidence="7" id="KW-0812">Transmembrane</keyword>
<protein>
    <recommendedName>
        <fullName evidence="8">Histidine kinase domain-containing protein</fullName>
    </recommendedName>
</protein>
<dbReference type="EMBL" id="UOFP01000036">
    <property type="protein sequence ID" value="VAW84260.1"/>
    <property type="molecule type" value="Genomic_DNA"/>
</dbReference>
<evidence type="ECO:0000256" key="5">
    <source>
        <dbReference type="ARBA" id="ARBA00022840"/>
    </source>
</evidence>
<dbReference type="PRINTS" id="PR00344">
    <property type="entry name" value="BCTRLSENSOR"/>
</dbReference>
<gene>
    <name evidence="9" type="ORF">MNBD_GAMMA18-2166</name>
</gene>
<feature type="transmembrane region" description="Helical" evidence="7">
    <location>
        <begin position="20"/>
        <end position="41"/>
    </location>
</feature>
<dbReference type="InterPro" id="IPR005467">
    <property type="entry name" value="His_kinase_dom"/>
</dbReference>
<feature type="domain" description="Histidine kinase" evidence="8">
    <location>
        <begin position="163"/>
        <end position="370"/>
    </location>
</feature>
<accession>A0A3B0Z5D6</accession>
<dbReference type="Gene3D" id="3.30.565.10">
    <property type="entry name" value="Histidine kinase-like ATPase, C-terminal domain"/>
    <property type="match status" value="1"/>
</dbReference>
<evidence type="ECO:0000256" key="6">
    <source>
        <dbReference type="ARBA" id="ARBA00023012"/>
    </source>
</evidence>
<dbReference type="AlphaFoldDB" id="A0A3B0Z5D6"/>
<evidence type="ECO:0000256" key="3">
    <source>
        <dbReference type="ARBA" id="ARBA00022741"/>
    </source>
</evidence>
<keyword evidence="7" id="KW-1133">Transmembrane helix</keyword>
<dbReference type="CDD" id="cd00082">
    <property type="entry name" value="HisKA"/>
    <property type="match status" value="1"/>
</dbReference>
<keyword evidence="2" id="KW-0808">Transferase</keyword>
<dbReference type="SUPFAM" id="SSF47384">
    <property type="entry name" value="Homodimeric domain of signal transducing histidine kinase"/>
    <property type="match status" value="1"/>
</dbReference>
<dbReference type="PANTHER" id="PTHR43065">
    <property type="entry name" value="SENSOR HISTIDINE KINASE"/>
    <property type="match status" value="1"/>
</dbReference>
<feature type="transmembrane region" description="Helical" evidence="7">
    <location>
        <begin position="93"/>
        <end position="116"/>
    </location>
</feature>
<keyword evidence="1" id="KW-0597">Phosphoprotein</keyword>
<evidence type="ECO:0000256" key="2">
    <source>
        <dbReference type="ARBA" id="ARBA00022679"/>
    </source>
</evidence>
<dbReference type="Gene3D" id="1.10.287.130">
    <property type="match status" value="1"/>
</dbReference>
<dbReference type="SMART" id="SM00388">
    <property type="entry name" value="HisKA"/>
    <property type="match status" value="1"/>
</dbReference>
<keyword evidence="6" id="KW-0902">Two-component regulatory system</keyword>
<dbReference type="GO" id="GO:0005524">
    <property type="term" value="F:ATP binding"/>
    <property type="evidence" value="ECO:0007669"/>
    <property type="project" value="UniProtKB-KW"/>
</dbReference>
<dbReference type="Pfam" id="PF13493">
    <property type="entry name" value="DUF4118"/>
    <property type="match status" value="1"/>
</dbReference>